<proteinExistence type="predicted"/>
<protein>
    <recommendedName>
        <fullName evidence="3">BetI-type transcriptional repressor C-terminal domain-containing protein</fullName>
    </recommendedName>
</protein>
<dbReference type="EMBL" id="BAAARW010000035">
    <property type="protein sequence ID" value="GAA2448207.1"/>
    <property type="molecule type" value="Genomic_DNA"/>
</dbReference>
<comment type="caution">
    <text evidence="1">The sequence shown here is derived from an EMBL/GenBank/DDBJ whole genome shotgun (WGS) entry which is preliminary data.</text>
</comment>
<dbReference type="RefSeq" id="WP_344595934.1">
    <property type="nucleotide sequence ID" value="NZ_BAAARW010000035.1"/>
</dbReference>
<gene>
    <name evidence="1" type="ORF">GCM10010191_77030</name>
</gene>
<reference evidence="2" key="1">
    <citation type="journal article" date="2019" name="Int. J. Syst. Evol. Microbiol.">
        <title>The Global Catalogue of Microorganisms (GCM) 10K type strain sequencing project: providing services to taxonomists for standard genome sequencing and annotation.</title>
        <authorList>
            <consortium name="The Broad Institute Genomics Platform"/>
            <consortium name="The Broad Institute Genome Sequencing Center for Infectious Disease"/>
            <person name="Wu L."/>
            <person name="Ma J."/>
        </authorList>
    </citation>
    <scope>NUCLEOTIDE SEQUENCE [LARGE SCALE GENOMIC DNA]</scope>
    <source>
        <strain evidence="2">JCM 3325</strain>
    </source>
</reference>
<dbReference type="Proteomes" id="UP001501231">
    <property type="component" value="Unassembled WGS sequence"/>
</dbReference>
<organism evidence="1 2">
    <name type="scientific">Actinomadura vinacea</name>
    <dbReference type="NCBI Taxonomy" id="115336"/>
    <lineage>
        <taxon>Bacteria</taxon>
        <taxon>Bacillati</taxon>
        <taxon>Actinomycetota</taxon>
        <taxon>Actinomycetes</taxon>
        <taxon>Streptosporangiales</taxon>
        <taxon>Thermomonosporaceae</taxon>
        <taxon>Actinomadura</taxon>
    </lineage>
</organism>
<accession>A0ABP5X9T1</accession>
<evidence type="ECO:0000313" key="1">
    <source>
        <dbReference type="EMBL" id="GAA2448207.1"/>
    </source>
</evidence>
<name>A0ABP5X9T1_9ACTN</name>
<evidence type="ECO:0000313" key="2">
    <source>
        <dbReference type="Proteomes" id="UP001501231"/>
    </source>
</evidence>
<keyword evidence="2" id="KW-1185">Reference proteome</keyword>
<sequence length="110" mass="11501">MQQAEAKYAADRTRPFVTGAGRHATAGPAVAAETERQLGGLLEEFIAAGNADGLWNSADPAADALTIHDFVLAALRRHLLLGVAPSRSTTRALADFALRALGVPAGDRPR</sequence>
<evidence type="ECO:0008006" key="3">
    <source>
        <dbReference type="Google" id="ProtNLM"/>
    </source>
</evidence>